<dbReference type="CDD" id="cd03801">
    <property type="entry name" value="GT4_PimA-like"/>
    <property type="match status" value="1"/>
</dbReference>
<dbReference type="PANTHER" id="PTHR45947:SF3">
    <property type="entry name" value="SULFOQUINOVOSYL TRANSFERASE SQD2"/>
    <property type="match status" value="1"/>
</dbReference>
<dbReference type="Gene3D" id="3.40.50.2000">
    <property type="entry name" value="Glycogen Phosphorylase B"/>
    <property type="match status" value="2"/>
</dbReference>
<reference evidence="3 4" key="1">
    <citation type="submission" date="2017-09" db="EMBL/GenBank/DDBJ databases">
        <title>Depth-based differentiation of microbial function through sediment-hosted aquifers and enrichment of novel symbionts in the deep terrestrial subsurface.</title>
        <authorList>
            <person name="Probst A.J."/>
            <person name="Ladd B."/>
            <person name="Jarett J.K."/>
            <person name="Geller-Mcgrath D.E."/>
            <person name="Sieber C.M."/>
            <person name="Emerson J.B."/>
            <person name="Anantharaman K."/>
            <person name="Thomas B.C."/>
            <person name="Malmstrom R."/>
            <person name="Stieglmeier M."/>
            <person name="Klingl A."/>
            <person name="Woyke T."/>
            <person name="Ryan C.M."/>
            <person name="Banfield J.F."/>
        </authorList>
    </citation>
    <scope>NUCLEOTIDE SEQUENCE [LARGE SCALE GENOMIC DNA]</scope>
    <source>
        <strain evidence="3">CG11_big_fil_rev_8_21_14_0_20_43_7</strain>
    </source>
</reference>
<name>A0A2H0N3J0_9BACT</name>
<gene>
    <name evidence="3" type="ORF">COV60_00100</name>
</gene>
<dbReference type="Pfam" id="PF00534">
    <property type="entry name" value="Glycos_transf_1"/>
    <property type="match status" value="1"/>
</dbReference>
<proteinExistence type="predicted"/>
<protein>
    <recommendedName>
        <fullName evidence="5">Glycosyl transferase family 1</fullName>
    </recommendedName>
</protein>
<dbReference type="InterPro" id="IPR050194">
    <property type="entry name" value="Glycosyltransferase_grp1"/>
</dbReference>
<dbReference type="AlphaFoldDB" id="A0A2H0N3J0"/>
<evidence type="ECO:0000313" key="3">
    <source>
        <dbReference type="EMBL" id="PIR03469.1"/>
    </source>
</evidence>
<dbReference type="EMBL" id="PCWM01000003">
    <property type="protein sequence ID" value="PIR03469.1"/>
    <property type="molecule type" value="Genomic_DNA"/>
</dbReference>
<dbReference type="Pfam" id="PF13439">
    <property type="entry name" value="Glyco_transf_4"/>
    <property type="match status" value="1"/>
</dbReference>
<dbReference type="InterPro" id="IPR001296">
    <property type="entry name" value="Glyco_trans_1"/>
</dbReference>
<evidence type="ECO:0000259" key="1">
    <source>
        <dbReference type="Pfam" id="PF00534"/>
    </source>
</evidence>
<organism evidence="3 4">
    <name type="scientific">Candidatus Magasanikbacteria bacterium CG11_big_fil_rev_8_21_14_0_20_43_7</name>
    <dbReference type="NCBI Taxonomy" id="1974654"/>
    <lineage>
        <taxon>Bacteria</taxon>
        <taxon>Candidatus Magasanikiibacteriota</taxon>
    </lineage>
</organism>
<evidence type="ECO:0008006" key="5">
    <source>
        <dbReference type="Google" id="ProtNLM"/>
    </source>
</evidence>
<feature type="domain" description="Glycosyl transferase family 1" evidence="1">
    <location>
        <begin position="189"/>
        <end position="357"/>
    </location>
</feature>
<sequence length="396" mass="45052">MKKTLIITLEYPPHVGGIASYIHDLANTLDAEKTIVLAPYMGVTKEWDGVQQYRVVRKKLLFPKLLWPRWTRLLWHTWRICKKENIELLLVHHVLPVGYAGICVKKFLKIPFLLFSHGTDLVAGTQTPWKKSMVARVARASEQVIFNSESLQHRFLLELPEFEHISLVMYPCPSPSFLEEPSQDILEELRNTYALNGKQIILTVSRFVDGKGFPHLLRMMPEILKHIPHLVWILIGNGPKNAYIMETIQKNNLQNIVRYLGELPHDELRKFYYLSDLFVLLTHPDEGREEGLGMVFLEAAATGLPVVAGKSGGVDEAVLHGETGIVIDLYKGDPAVISSIVDALRDKAFIITLGKNAKARIKQDFVWEKQVRLLDPWLQQGIASDEQQTSSFTPIH</sequence>
<dbReference type="PANTHER" id="PTHR45947">
    <property type="entry name" value="SULFOQUINOVOSYL TRANSFERASE SQD2"/>
    <property type="match status" value="1"/>
</dbReference>
<dbReference type="GO" id="GO:0016758">
    <property type="term" value="F:hexosyltransferase activity"/>
    <property type="evidence" value="ECO:0007669"/>
    <property type="project" value="TreeGrafter"/>
</dbReference>
<dbReference type="InterPro" id="IPR028098">
    <property type="entry name" value="Glyco_trans_4-like_N"/>
</dbReference>
<accession>A0A2H0N3J0</accession>
<dbReference type="Proteomes" id="UP000229782">
    <property type="component" value="Unassembled WGS sequence"/>
</dbReference>
<dbReference type="SUPFAM" id="SSF53756">
    <property type="entry name" value="UDP-Glycosyltransferase/glycogen phosphorylase"/>
    <property type="match status" value="1"/>
</dbReference>
<evidence type="ECO:0000259" key="2">
    <source>
        <dbReference type="Pfam" id="PF13439"/>
    </source>
</evidence>
<feature type="domain" description="Glycosyltransferase subfamily 4-like N-terminal" evidence="2">
    <location>
        <begin position="15"/>
        <end position="155"/>
    </location>
</feature>
<comment type="caution">
    <text evidence="3">The sequence shown here is derived from an EMBL/GenBank/DDBJ whole genome shotgun (WGS) entry which is preliminary data.</text>
</comment>
<evidence type="ECO:0000313" key="4">
    <source>
        <dbReference type="Proteomes" id="UP000229782"/>
    </source>
</evidence>